<evidence type="ECO:0000313" key="1">
    <source>
        <dbReference type="EMBL" id="KAA2372118.1"/>
    </source>
</evidence>
<protein>
    <submittedName>
        <fullName evidence="1">Uncharacterized protein</fullName>
    </submittedName>
</protein>
<sequence>MTSSELPKVKLLTGNYNIIDSGSIVLQMGEYLEFQIRDLKFRVEFIDEPVVEGVNRKGRISTSVIEPDTPNAYFKISLYNQNTAFFSSTTDFLDVATFDGKPLRLKFSVQAINNRDGSSDKIFFYTWYLGKEVSIQTANNVPQE</sequence>
<name>A0A5B3GER2_9BACT</name>
<comment type="caution">
    <text evidence="1">The sequence shown here is derived from an EMBL/GenBank/DDBJ whole genome shotgun (WGS) entry which is preliminary data.</text>
</comment>
<accession>A0A5B3GER2</accession>
<reference evidence="1 2" key="1">
    <citation type="journal article" date="2019" name="Nat. Med.">
        <title>A library of human gut bacterial isolates paired with longitudinal multiomics data enables mechanistic microbiome research.</title>
        <authorList>
            <person name="Poyet M."/>
            <person name="Groussin M."/>
            <person name="Gibbons S.M."/>
            <person name="Avila-Pacheco J."/>
            <person name="Jiang X."/>
            <person name="Kearney S.M."/>
            <person name="Perrotta A.R."/>
            <person name="Berdy B."/>
            <person name="Zhao S."/>
            <person name="Lieberman T.D."/>
            <person name="Swanson P.K."/>
            <person name="Smith M."/>
            <person name="Roesemann S."/>
            <person name="Alexander J.E."/>
            <person name="Rich S.A."/>
            <person name="Livny J."/>
            <person name="Vlamakis H."/>
            <person name="Clish C."/>
            <person name="Bullock K."/>
            <person name="Deik A."/>
            <person name="Scott J."/>
            <person name="Pierce K.A."/>
            <person name="Xavier R.J."/>
            <person name="Alm E.J."/>
        </authorList>
    </citation>
    <scope>NUCLEOTIDE SEQUENCE [LARGE SCALE GENOMIC DNA]</scope>
    <source>
        <strain evidence="1 2">BIOML-A2</strain>
    </source>
</reference>
<dbReference type="InterPro" id="IPR049197">
    <property type="entry name" value="DUF6864"/>
</dbReference>
<dbReference type="RefSeq" id="WP_149886859.1">
    <property type="nucleotide sequence ID" value="NZ_JADMQM010000002.1"/>
</dbReference>
<proteinExistence type="predicted"/>
<dbReference type="EMBL" id="VVXK01000001">
    <property type="protein sequence ID" value="KAA2372118.1"/>
    <property type="molecule type" value="Genomic_DNA"/>
</dbReference>
<gene>
    <name evidence="1" type="ORF">F2Y13_01225</name>
</gene>
<dbReference type="AlphaFoldDB" id="A0A5B3GER2"/>
<evidence type="ECO:0000313" key="2">
    <source>
        <dbReference type="Proteomes" id="UP000323567"/>
    </source>
</evidence>
<organism evidence="1 2">
    <name type="scientific">Alistipes shahii</name>
    <dbReference type="NCBI Taxonomy" id="328814"/>
    <lineage>
        <taxon>Bacteria</taxon>
        <taxon>Pseudomonadati</taxon>
        <taxon>Bacteroidota</taxon>
        <taxon>Bacteroidia</taxon>
        <taxon>Bacteroidales</taxon>
        <taxon>Rikenellaceae</taxon>
        <taxon>Alistipes</taxon>
    </lineage>
</organism>
<dbReference type="Proteomes" id="UP000323567">
    <property type="component" value="Unassembled WGS sequence"/>
</dbReference>
<dbReference type="Pfam" id="PF21732">
    <property type="entry name" value="DUF6864"/>
    <property type="match status" value="1"/>
</dbReference>